<organism evidence="1">
    <name type="scientific">Siphoviridae sp. ctgN495</name>
    <dbReference type="NCBI Taxonomy" id="2825608"/>
    <lineage>
        <taxon>Viruses</taxon>
        <taxon>Duplodnaviria</taxon>
        <taxon>Heunggongvirae</taxon>
        <taxon>Uroviricota</taxon>
        <taxon>Caudoviricetes</taxon>
    </lineage>
</organism>
<name>A0A8S5UCP3_9CAUD</name>
<accession>A0A8S5UCP3</accession>
<proteinExistence type="predicted"/>
<dbReference type="EMBL" id="BK016063">
    <property type="protein sequence ID" value="DAF92142.1"/>
    <property type="molecule type" value="Genomic_DNA"/>
</dbReference>
<protein>
    <submittedName>
        <fullName evidence="1">Uncharacterized protein</fullName>
    </submittedName>
</protein>
<reference evidence="1" key="1">
    <citation type="journal article" date="2021" name="Proc. Natl. Acad. Sci. U.S.A.">
        <title>A Catalog of Tens of Thousands of Viruses from Human Metagenomes Reveals Hidden Associations with Chronic Diseases.</title>
        <authorList>
            <person name="Tisza M.J."/>
            <person name="Buck C.B."/>
        </authorList>
    </citation>
    <scope>NUCLEOTIDE SEQUENCE</scope>
    <source>
        <strain evidence="1">CtgN495</strain>
    </source>
</reference>
<evidence type="ECO:0000313" key="1">
    <source>
        <dbReference type="EMBL" id="DAF92142.1"/>
    </source>
</evidence>
<sequence>MRREFEQKGKICSHQNIRAYGMVKMLTKPSC</sequence>